<sequence>MSCFPACLRVLSTTSRFCCCIPFYCKKKMCVKKFTIRKGKEKVRSMSSNSSDVYVIEDSHSSSSPRDSSYSSTAGSGADIVGNQAGLTRTSDANACSFAQASRMQIDTGTNTEEILESDAIGRLTGVVAELFHSVTGSTYQNKLSQGACNDVEGQITSSGNLTLLNLSQRLLELARRPPPSGHVKEALTDSSAAAYMDDEPEWLGAIQHSMERTRQVFSELDLTGAKIGLNTAFVATPTSSEADTTYRAPSGRPLSLAPEPLQCETEAVGNIKEELCKLQDSTAEVRLVLNKEGVDSIIPLYNELLALRSERRQNVVSSAEALRAYLITQEECFNQRLVVAEGRELLLSREINRNCAGGDGSTIETLARDVEKLSELSRELKRLRDEHQRHAEGQGLFYHSVSETGPERKRQRTSDEGFKTLLARQLQADEQVASLRRAAESYKSEVLEWKRRYELAVRSIDRPQDSAVFNSLLEEVRRSLLQETMQRSSSLCQLFGWKLISLDGNSASIALIGNPGIQLTLPVSESLSDERSSLATGIVLARKVMESCSLVRESQQGCCGVQQGSNRAEAGAQQESTQAELSGDADNCETAINVADEVCEGLDKASDVDVCEEAKPAETVEVTEVEAELADSKVDEAPDKHTMSEAGAFYSGGLWEE</sequence>
<reference evidence="3 4" key="1">
    <citation type="journal article" date="2005" name="Science">
        <title>Comparative genomics of trypanosomatid parasitic protozoa.</title>
        <authorList>
            <person name="El-Sayed N.M."/>
            <person name="Myler P.J."/>
            <person name="Blandin G."/>
            <person name="Berriman M."/>
            <person name="Crabtree J."/>
            <person name="Aggarwal G."/>
            <person name="Caler E."/>
            <person name="Renauld H."/>
            <person name="Worthey E.A."/>
            <person name="Hertz-Fowler C."/>
            <person name="Ghedin E."/>
            <person name="Peacock C."/>
            <person name="Bartholomeu D.C."/>
            <person name="Haas B.J."/>
            <person name="Tran A.N."/>
            <person name="Wortman J.R."/>
            <person name="Alsmark U.C."/>
            <person name="Angiuoli S."/>
            <person name="Anupama A."/>
            <person name="Badger J."/>
            <person name="Bringaud F."/>
            <person name="Cadag E."/>
            <person name="Carlton J.M."/>
            <person name="Cerqueira G.C."/>
            <person name="Creasy T."/>
            <person name="Delcher A.L."/>
            <person name="Djikeng A."/>
            <person name="Embley T.M."/>
            <person name="Hauser C."/>
            <person name="Ivens A.C."/>
            <person name="Kummerfeld S.K."/>
            <person name="Pereira-Leal J.B."/>
            <person name="Nilsson D."/>
            <person name="Peterson J."/>
            <person name="Salzberg S.L."/>
            <person name="Shallom J."/>
            <person name="Silva J.C."/>
            <person name="Sundaram J."/>
            <person name="Westenberger S."/>
            <person name="White O."/>
            <person name="Melville S.E."/>
            <person name="Donelson J.E."/>
            <person name="Andersson B."/>
            <person name="Stuart K.D."/>
            <person name="Hall N."/>
        </authorList>
    </citation>
    <scope>NUCLEOTIDE SEQUENCE [LARGE SCALE GENOMIC DNA]</scope>
    <source>
        <strain evidence="3 4">927/4 GUTat10.1</strain>
    </source>
</reference>
<dbReference type="KEGG" id="tbr:Tb09.160.0400"/>
<protein>
    <submittedName>
        <fullName evidence="3">Uncharacterized protein</fullName>
    </submittedName>
</protein>
<organism evidence="3 4">
    <name type="scientific">Trypanosoma brucei brucei (strain 927/4 GUTat10.1)</name>
    <dbReference type="NCBI Taxonomy" id="185431"/>
    <lineage>
        <taxon>Eukaryota</taxon>
        <taxon>Discoba</taxon>
        <taxon>Euglenozoa</taxon>
        <taxon>Kinetoplastea</taxon>
        <taxon>Metakinetoplastina</taxon>
        <taxon>Trypanosomatida</taxon>
        <taxon>Trypanosomatidae</taxon>
        <taxon>Trypanosoma</taxon>
    </lineage>
</organism>
<dbReference type="OrthoDB" id="248593at2759"/>
<feature type="region of interest" description="Disordered" evidence="2">
    <location>
        <begin position="54"/>
        <end position="75"/>
    </location>
</feature>
<dbReference type="OMA" id="CRLFGWE"/>
<accession>Q38G01</accession>
<evidence type="ECO:0000256" key="2">
    <source>
        <dbReference type="SAM" id="MobiDB-lite"/>
    </source>
</evidence>
<reference evidence="3 4" key="2">
    <citation type="journal article" date="2005" name="Science">
        <title>The genome of the African trypanosome Trypanosoma brucei.</title>
        <authorList>
            <person name="Berriman M."/>
            <person name="Ghedin E."/>
            <person name="Hertz-Fowler C."/>
            <person name="Blandin G."/>
            <person name="Renauld H."/>
            <person name="Bartholomeu D.C."/>
            <person name="Lennard N.J."/>
            <person name="Caler E."/>
            <person name="Hamlin N.E."/>
            <person name="Haas B."/>
            <person name="Bohme U."/>
            <person name="Hannick L."/>
            <person name="Aslett M.A."/>
            <person name="Shallom J."/>
            <person name="Marcello L."/>
            <person name="Hou L."/>
            <person name="Wickstead B."/>
            <person name="Alsmark U.C."/>
            <person name="Arrowsmith C."/>
            <person name="Atkin R.J."/>
            <person name="Barron A.J."/>
            <person name="Bringaud F."/>
            <person name="Brooks K."/>
            <person name="Carrington M."/>
            <person name="Cherevach I."/>
            <person name="Chillingworth T.J."/>
            <person name="Churcher C."/>
            <person name="Clark L.N."/>
            <person name="Corton C.H."/>
            <person name="Cronin A."/>
            <person name="Davies R.M."/>
            <person name="Doggett J."/>
            <person name="Djikeng A."/>
            <person name="Feldblyum T."/>
            <person name="Field M.C."/>
            <person name="Fraser A."/>
            <person name="Goodhead I."/>
            <person name="Hance Z."/>
            <person name="Harper D."/>
            <person name="Harris B.R."/>
            <person name="Hauser H."/>
            <person name="Hostetler J."/>
            <person name="Ivens A."/>
            <person name="Jagels K."/>
            <person name="Johnson D."/>
            <person name="Johnson J."/>
            <person name="Jones K."/>
            <person name="Kerhornou A.X."/>
            <person name="Koo H."/>
            <person name="Larke N."/>
            <person name="Landfear S."/>
            <person name="Larkin C."/>
            <person name="Leech V."/>
            <person name="Line A."/>
            <person name="Lord A."/>
            <person name="Macleod A."/>
            <person name="Mooney P.J."/>
            <person name="Moule S."/>
            <person name="Martin D.M."/>
            <person name="Morgan G.W."/>
            <person name="Mungall K."/>
            <person name="Norbertczak H."/>
            <person name="Ormond D."/>
            <person name="Pai G."/>
            <person name="Peacock C.S."/>
            <person name="Peterson J."/>
            <person name="Quail M.A."/>
            <person name="Rabbinowitsch E."/>
            <person name="Rajandream M.A."/>
            <person name="Reitter C."/>
            <person name="Salzberg S.L."/>
            <person name="Sanders M."/>
            <person name="Schobel S."/>
            <person name="Sharp S."/>
            <person name="Simmonds M."/>
            <person name="Simpson A.J."/>
            <person name="Tallon L."/>
            <person name="Turner C.M."/>
            <person name="Tait A."/>
            <person name="Tivey A.R."/>
            <person name="Van Aken S."/>
            <person name="Walker D."/>
            <person name="Wanless D."/>
            <person name="Wang S."/>
            <person name="White B."/>
            <person name="White O."/>
            <person name="Whitehead S."/>
            <person name="Woodward J."/>
            <person name="Wortman J."/>
            <person name="Adams M.D."/>
            <person name="Embley T.M."/>
            <person name="Gull K."/>
            <person name="Ullu E."/>
            <person name="Barry J.D."/>
            <person name="Fairlamb A.H."/>
            <person name="Opperdoes F."/>
            <person name="Barrell B.G."/>
            <person name="Donelson J.E."/>
            <person name="Hall N."/>
            <person name="Fraser C.M."/>
            <person name="Melville S.E."/>
            <person name="El-Sayed N.M."/>
        </authorList>
    </citation>
    <scope>NUCLEOTIDE SEQUENCE [LARGE SCALE GENOMIC DNA]</scope>
    <source>
        <strain evidence="3 4">927/4 GUTat10.1</strain>
    </source>
</reference>
<dbReference type="RefSeq" id="XP_803434.1">
    <property type="nucleotide sequence ID" value="XM_798341.1"/>
</dbReference>
<evidence type="ECO:0000256" key="1">
    <source>
        <dbReference type="SAM" id="Coils"/>
    </source>
</evidence>
<evidence type="ECO:0000313" key="4">
    <source>
        <dbReference type="Proteomes" id="UP000008524"/>
    </source>
</evidence>
<dbReference type="EMBL" id="CM000207">
    <property type="protein sequence ID" value="EAN76269.1"/>
    <property type="molecule type" value="Genomic_DNA"/>
</dbReference>
<dbReference type="Proteomes" id="UP000008524">
    <property type="component" value="Chromosome 9"/>
</dbReference>
<dbReference type="InParanoid" id="Q38G01"/>
<proteinExistence type="predicted"/>
<dbReference type="GO" id="GO:0005643">
    <property type="term" value="C:nuclear pore"/>
    <property type="evidence" value="ECO:0006056"/>
    <property type="project" value="Others"/>
</dbReference>
<feature type="region of interest" description="Disordered" evidence="2">
    <location>
        <begin position="626"/>
        <end position="658"/>
    </location>
</feature>
<gene>
    <name evidence="3" type="ORF">Tb09.160.0400</name>
</gene>
<dbReference type="GO" id="GO:0005634">
    <property type="term" value="C:nucleus"/>
    <property type="evidence" value="ECO:0000314"/>
    <property type="project" value="GeneDB"/>
</dbReference>
<feature type="compositionally biased region" description="Basic and acidic residues" evidence="2">
    <location>
        <begin position="631"/>
        <end position="644"/>
    </location>
</feature>
<keyword evidence="1" id="KW-0175">Coiled coil</keyword>
<evidence type="ECO:0000313" key="3">
    <source>
        <dbReference type="EMBL" id="EAN76269.1"/>
    </source>
</evidence>
<dbReference type="GeneID" id="3660133"/>
<keyword evidence="4" id="KW-1185">Reference proteome</keyword>
<name>Q38G01_TRYB2</name>
<feature type="compositionally biased region" description="Low complexity" evidence="2">
    <location>
        <begin position="61"/>
        <end position="72"/>
    </location>
</feature>
<dbReference type="AlphaFoldDB" id="Q38G01"/>
<dbReference type="PaxDb" id="5691-EAN76269"/>
<feature type="coiled-coil region" evidence="1">
    <location>
        <begin position="364"/>
        <end position="394"/>
    </location>
</feature>